<accession>A0A2T5BUF3</accession>
<dbReference type="OrthoDB" id="1114670at2"/>
<keyword evidence="3 5" id="KW-0067">ATP-binding</keyword>
<dbReference type="GO" id="GO:0015098">
    <property type="term" value="F:molybdate ion transmembrane transporter activity"/>
    <property type="evidence" value="ECO:0007669"/>
    <property type="project" value="InterPro"/>
</dbReference>
<name>A0A2T5BUF3_9BACT</name>
<dbReference type="EMBL" id="QAAD01000036">
    <property type="protein sequence ID" value="PTN03155.1"/>
    <property type="molecule type" value="Genomic_DNA"/>
</dbReference>
<evidence type="ECO:0000259" key="4">
    <source>
        <dbReference type="PROSITE" id="PS50893"/>
    </source>
</evidence>
<dbReference type="InterPro" id="IPR003593">
    <property type="entry name" value="AAA+_ATPase"/>
</dbReference>
<evidence type="ECO:0000313" key="6">
    <source>
        <dbReference type="Proteomes" id="UP000243525"/>
    </source>
</evidence>
<keyword evidence="6" id="KW-1185">Reference proteome</keyword>
<dbReference type="InterPro" id="IPR050334">
    <property type="entry name" value="Molybdenum_import_ModC"/>
</dbReference>
<dbReference type="SUPFAM" id="SSF52540">
    <property type="entry name" value="P-loop containing nucleoside triphosphate hydrolases"/>
    <property type="match status" value="1"/>
</dbReference>
<dbReference type="InterPro" id="IPR003439">
    <property type="entry name" value="ABC_transporter-like_ATP-bd"/>
</dbReference>
<dbReference type="PANTHER" id="PTHR43514">
    <property type="entry name" value="ABC TRANSPORTER I FAMILY MEMBER 10"/>
    <property type="match status" value="1"/>
</dbReference>
<gene>
    <name evidence="5" type="ORF">C8N47_13614</name>
</gene>
<keyword evidence="1" id="KW-0813">Transport</keyword>
<comment type="caution">
    <text evidence="5">The sequence shown here is derived from an EMBL/GenBank/DDBJ whole genome shotgun (WGS) entry which is preliminary data.</text>
</comment>
<dbReference type="GO" id="GO:0005524">
    <property type="term" value="F:ATP binding"/>
    <property type="evidence" value="ECO:0007669"/>
    <property type="project" value="UniProtKB-KW"/>
</dbReference>
<dbReference type="Gene3D" id="3.40.50.300">
    <property type="entry name" value="P-loop containing nucleotide triphosphate hydrolases"/>
    <property type="match status" value="1"/>
</dbReference>
<protein>
    <submittedName>
        <fullName evidence="5">Molybdate transport system ATP-binding protein</fullName>
    </submittedName>
</protein>
<proteinExistence type="predicted"/>
<dbReference type="AlphaFoldDB" id="A0A2T5BUF3"/>
<dbReference type="PANTHER" id="PTHR43514:SF4">
    <property type="entry name" value="ABC TRANSPORTER I FAMILY MEMBER 10"/>
    <property type="match status" value="1"/>
</dbReference>
<dbReference type="InterPro" id="IPR011868">
    <property type="entry name" value="ModC_ABC_ATP-bd"/>
</dbReference>
<dbReference type="GO" id="GO:0140359">
    <property type="term" value="F:ABC-type transporter activity"/>
    <property type="evidence" value="ECO:0007669"/>
    <property type="project" value="InterPro"/>
</dbReference>
<sequence length="359" mass="39975">MIQVDIQLKRDNFDVVVQETFGTGITGIFGPSGSGKTSLLNAICGLAKPERGSICISGKKVFSIEEKINIPVQQRRIGYVFQEGRLFPHLSVEKNLRYGMKAPDGNGMFNKVVELLKLGHILQSKPAKISGGERQRTAIGRALLSSPELLLLDEPFSALDVSLRQQILPFILKIQQTIRIPILVVSHDISDLLKLTNRLCLLKQGRVIGHDDYHVLLRRPELQTSFSSHSLINAVTMTVARVDEESGITTLSYGEKENWIKVVCEKSRLTYRKGDQIKIFISSDDIALSARRLPYVTIQNQLEGVIQDVIERGNIRICIVNVGFPLLVEITAESLKRMDIGIGYPVWCLFKSVAIDVAG</sequence>
<evidence type="ECO:0000256" key="1">
    <source>
        <dbReference type="ARBA" id="ARBA00022448"/>
    </source>
</evidence>
<feature type="domain" description="ABC transporter" evidence="4">
    <location>
        <begin position="1"/>
        <end position="229"/>
    </location>
</feature>
<dbReference type="InterPro" id="IPR008995">
    <property type="entry name" value="Mo/tungstate-bd_C_term_dom"/>
</dbReference>
<dbReference type="Pfam" id="PF00005">
    <property type="entry name" value="ABC_tran"/>
    <property type="match status" value="1"/>
</dbReference>
<dbReference type="Proteomes" id="UP000243525">
    <property type="component" value="Unassembled WGS sequence"/>
</dbReference>
<evidence type="ECO:0000256" key="2">
    <source>
        <dbReference type="ARBA" id="ARBA00022741"/>
    </source>
</evidence>
<organism evidence="5 6">
    <name type="scientific">Mangrovibacterium marinum</name>
    <dbReference type="NCBI Taxonomy" id="1639118"/>
    <lineage>
        <taxon>Bacteria</taxon>
        <taxon>Pseudomonadati</taxon>
        <taxon>Bacteroidota</taxon>
        <taxon>Bacteroidia</taxon>
        <taxon>Marinilabiliales</taxon>
        <taxon>Prolixibacteraceae</taxon>
        <taxon>Mangrovibacterium</taxon>
    </lineage>
</organism>
<evidence type="ECO:0000256" key="3">
    <source>
        <dbReference type="ARBA" id="ARBA00022840"/>
    </source>
</evidence>
<dbReference type="SMART" id="SM00382">
    <property type="entry name" value="AAA"/>
    <property type="match status" value="1"/>
</dbReference>
<dbReference type="GO" id="GO:0016887">
    <property type="term" value="F:ATP hydrolysis activity"/>
    <property type="evidence" value="ECO:0007669"/>
    <property type="project" value="InterPro"/>
</dbReference>
<dbReference type="NCBIfam" id="TIGR02142">
    <property type="entry name" value="modC_ABC"/>
    <property type="match status" value="1"/>
</dbReference>
<dbReference type="GO" id="GO:0016020">
    <property type="term" value="C:membrane"/>
    <property type="evidence" value="ECO:0007669"/>
    <property type="project" value="InterPro"/>
</dbReference>
<dbReference type="SUPFAM" id="SSF50331">
    <property type="entry name" value="MOP-like"/>
    <property type="match status" value="1"/>
</dbReference>
<reference evidence="5 6" key="1">
    <citation type="submission" date="2018-04" db="EMBL/GenBank/DDBJ databases">
        <title>Genomic Encyclopedia of Archaeal and Bacterial Type Strains, Phase II (KMG-II): from individual species to whole genera.</title>
        <authorList>
            <person name="Goeker M."/>
        </authorList>
    </citation>
    <scope>NUCLEOTIDE SEQUENCE [LARGE SCALE GENOMIC DNA]</scope>
    <source>
        <strain evidence="5 6">DSM 28823</strain>
    </source>
</reference>
<dbReference type="RefSeq" id="WP_107823973.1">
    <property type="nucleotide sequence ID" value="NZ_OY782574.1"/>
</dbReference>
<dbReference type="PROSITE" id="PS50893">
    <property type="entry name" value="ABC_TRANSPORTER_2"/>
    <property type="match status" value="1"/>
</dbReference>
<dbReference type="Gene3D" id="2.40.50.100">
    <property type="match status" value="1"/>
</dbReference>
<dbReference type="InterPro" id="IPR027417">
    <property type="entry name" value="P-loop_NTPase"/>
</dbReference>
<keyword evidence="2" id="KW-0547">Nucleotide-binding</keyword>
<evidence type="ECO:0000313" key="5">
    <source>
        <dbReference type="EMBL" id="PTN03155.1"/>
    </source>
</evidence>